<dbReference type="GO" id="GO:0046872">
    <property type="term" value="F:metal ion binding"/>
    <property type="evidence" value="ECO:0007669"/>
    <property type="project" value="UniProtKB-KW"/>
</dbReference>
<dbReference type="GO" id="GO:0004114">
    <property type="term" value="F:3',5'-cyclic-nucleotide phosphodiesterase activity"/>
    <property type="evidence" value="ECO:0007669"/>
    <property type="project" value="InterPro"/>
</dbReference>
<proteinExistence type="predicted"/>
<keyword evidence="2" id="KW-0378">Hydrolase</keyword>
<dbReference type="Gene3D" id="1.10.1300.10">
    <property type="entry name" value="3'5'-cyclic nucleotide phosphodiesterase, catalytic domain"/>
    <property type="match status" value="1"/>
</dbReference>
<gene>
    <name evidence="4" type="ORF">BT96DRAFT_52585</name>
</gene>
<evidence type="ECO:0000256" key="2">
    <source>
        <dbReference type="ARBA" id="ARBA00022801"/>
    </source>
</evidence>
<dbReference type="InterPro" id="IPR036971">
    <property type="entry name" value="PDEase_catalytic_dom_sf"/>
</dbReference>
<dbReference type="PROSITE" id="PS51845">
    <property type="entry name" value="PDEASE_I_2"/>
    <property type="match status" value="1"/>
</dbReference>
<dbReference type="EMBL" id="ML769393">
    <property type="protein sequence ID" value="KAE9407870.1"/>
    <property type="molecule type" value="Genomic_DNA"/>
</dbReference>
<dbReference type="AlphaFoldDB" id="A0A6A4ICZ3"/>
<organism evidence="4 5">
    <name type="scientific">Gymnopus androsaceus JB14</name>
    <dbReference type="NCBI Taxonomy" id="1447944"/>
    <lineage>
        <taxon>Eukaryota</taxon>
        <taxon>Fungi</taxon>
        <taxon>Dikarya</taxon>
        <taxon>Basidiomycota</taxon>
        <taxon>Agaricomycotina</taxon>
        <taxon>Agaricomycetes</taxon>
        <taxon>Agaricomycetidae</taxon>
        <taxon>Agaricales</taxon>
        <taxon>Marasmiineae</taxon>
        <taxon>Omphalotaceae</taxon>
        <taxon>Gymnopus</taxon>
    </lineage>
</organism>
<dbReference type="PROSITE" id="PS00126">
    <property type="entry name" value="PDEASE_I_1"/>
    <property type="match status" value="1"/>
</dbReference>
<keyword evidence="1" id="KW-0479">Metal-binding</keyword>
<evidence type="ECO:0000313" key="4">
    <source>
        <dbReference type="EMBL" id="KAE9407870.1"/>
    </source>
</evidence>
<evidence type="ECO:0000256" key="1">
    <source>
        <dbReference type="ARBA" id="ARBA00022723"/>
    </source>
</evidence>
<dbReference type="InterPro" id="IPR002073">
    <property type="entry name" value="PDEase_catalytic_dom"/>
</dbReference>
<dbReference type="SMART" id="SM00471">
    <property type="entry name" value="HDc"/>
    <property type="match status" value="1"/>
</dbReference>
<evidence type="ECO:0000313" key="5">
    <source>
        <dbReference type="Proteomes" id="UP000799118"/>
    </source>
</evidence>
<sequence length="404" mass="45418">MKHTRPRSADLGGLHLATAGSGFGQGWLGYSGDMQTRFAELLTSMYTETSNVVNERDAEFAPTDLPAETRTRLIHSLDSWNFEPHKLPDEEALACTMMLFEALFRIEHMQDSLGLSLKDQIYPLIHHLRRIYRWENTYHNFEHALDVLQCTYIFLRSAGMVPSVSILLDEDPQSSWTSQRQFDSGPLMTCLGLKEIFVVYIVAIGHDVAHPGFTNLFMKNAETPLSMVYDGKSALEQMHCSLLLKVMRHYGLGPLLDDTSSGTQCVKKLLSETVLATDMSVHGAFMKNFKSLIDDDLAEPTREGRIGKEGEGQLWRRQVLLCEALMKCADISNPFRPYHVSQHWAAALMGEWTSQAMLEKCMDLPTTVQCSGDPLSEANGQVFFIDTFAKPLLELVVEAVPGEY</sequence>
<reference evidence="4" key="1">
    <citation type="journal article" date="2019" name="Environ. Microbiol.">
        <title>Fungal ecological strategies reflected in gene transcription - a case study of two litter decomposers.</title>
        <authorList>
            <person name="Barbi F."/>
            <person name="Kohler A."/>
            <person name="Barry K."/>
            <person name="Baskaran P."/>
            <person name="Daum C."/>
            <person name="Fauchery L."/>
            <person name="Ihrmark K."/>
            <person name="Kuo A."/>
            <person name="LaButti K."/>
            <person name="Lipzen A."/>
            <person name="Morin E."/>
            <person name="Grigoriev I.V."/>
            <person name="Henrissat B."/>
            <person name="Lindahl B."/>
            <person name="Martin F."/>
        </authorList>
    </citation>
    <scope>NUCLEOTIDE SEQUENCE</scope>
    <source>
        <strain evidence="4">JB14</strain>
    </source>
</reference>
<dbReference type="OrthoDB" id="546632at2759"/>
<dbReference type="PANTHER" id="PTHR11347">
    <property type="entry name" value="CYCLIC NUCLEOTIDE PHOSPHODIESTERASE"/>
    <property type="match status" value="1"/>
</dbReference>
<keyword evidence="5" id="KW-1185">Reference proteome</keyword>
<name>A0A6A4ICZ3_9AGAR</name>
<dbReference type="GO" id="GO:0007165">
    <property type="term" value="P:signal transduction"/>
    <property type="evidence" value="ECO:0007669"/>
    <property type="project" value="InterPro"/>
</dbReference>
<dbReference type="Proteomes" id="UP000799118">
    <property type="component" value="Unassembled WGS sequence"/>
</dbReference>
<dbReference type="InterPro" id="IPR023174">
    <property type="entry name" value="PDEase_CS"/>
</dbReference>
<dbReference type="SUPFAM" id="SSF109604">
    <property type="entry name" value="HD-domain/PDEase-like"/>
    <property type="match status" value="1"/>
</dbReference>
<evidence type="ECO:0000259" key="3">
    <source>
        <dbReference type="PROSITE" id="PS51845"/>
    </source>
</evidence>
<feature type="domain" description="PDEase" evidence="3">
    <location>
        <begin position="61"/>
        <end position="404"/>
    </location>
</feature>
<dbReference type="Pfam" id="PF00233">
    <property type="entry name" value="PDEase_I"/>
    <property type="match status" value="1"/>
</dbReference>
<accession>A0A6A4ICZ3</accession>
<dbReference type="InterPro" id="IPR003607">
    <property type="entry name" value="HD/PDEase_dom"/>
</dbReference>
<protein>
    <submittedName>
        <fullName evidence="4">HD-domain/PDEase-like protein</fullName>
    </submittedName>
</protein>